<dbReference type="AlphaFoldDB" id="A0A6A7AEI6"/>
<feature type="compositionally biased region" description="Basic and acidic residues" evidence="1">
    <location>
        <begin position="114"/>
        <end position="124"/>
    </location>
</feature>
<reference evidence="2" key="1">
    <citation type="journal article" date="2020" name="Stud. Mycol.">
        <title>101 Dothideomycetes genomes: a test case for predicting lifestyles and emergence of pathogens.</title>
        <authorList>
            <person name="Haridas S."/>
            <person name="Albert R."/>
            <person name="Binder M."/>
            <person name="Bloem J."/>
            <person name="Labutti K."/>
            <person name="Salamov A."/>
            <person name="Andreopoulos B."/>
            <person name="Baker S."/>
            <person name="Barry K."/>
            <person name="Bills G."/>
            <person name="Bluhm B."/>
            <person name="Cannon C."/>
            <person name="Castanera R."/>
            <person name="Culley D."/>
            <person name="Daum C."/>
            <person name="Ezra D."/>
            <person name="Gonzalez J."/>
            <person name="Henrissat B."/>
            <person name="Kuo A."/>
            <person name="Liang C."/>
            <person name="Lipzen A."/>
            <person name="Lutzoni F."/>
            <person name="Magnuson J."/>
            <person name="Mondo S."/>
            <person name="Nolan M."/>
            <person name="Ohm R."/>
            <person name="Pangilinan J."/>
            <person name="Park H.-J."/>
            <person name="Ramirez L."/>
            <person name="Alfaro M."/>
            <person name="Sun H."/>
            <person name="Tritt A."/>
            <person name="Yoshinaga Y."/>
            <person name="Zwiers L.-H."/>
            <person name="Turgeon B."/>
            <person name="Goodwin S."/>
            <person name="Spatafora J."/>
            <person name="Crous P."/>
            <person name="Grigoriev I."/>
        </authorList>
    </citation>
    <scope>NUCLEOTIDE SEQUENCE</scope>
    <source>
        <strain evidence="2">CBS 113818</strain>
    </source>
</reference>
<feature type="region of interest" description="Disordered" evidence="1">
    <location>
        <begin position="1"/>
        <end position="169"/>
    </location>
</feature>
<feature type="compositionally biased region" description="Basic residues" evidence="1">
    <location>
        <begin position="498"/>
        <end position="509"/>
    </location>
</feature>
<protein>
    <submittedName>
        <fullName evidence="2">Uncharacterized protein</fullName>
    </submittedName>
</protein>
<dbReference type="OrthoDB" id="2537141at2759"/>
<dbReference type="Proteomes" id="UP000799424">
    <property type="component" value="Unassembled WGS sequence"/>
</dbReference>
<sequence length="653" mass="73313">MDIQKWLDDTAEVHMHAPPNPAQTPGSGFFQRPEKPKPVFKEKHAPKRCKSDSSLLDPQPHPHKAPPKESKPPTEGSLDASAYSEVSRPSRSDSAESVSSNHRYARKPRRKTRLERYEPKPVKERGKHIHHSRKDESNKTRRESKRRKGEKLGSGVAQSFRAKNVSGDRLTLKPREQLGIFNKGRTSMAVRGRGLPDLVFSEMKFLQKEKDPPEPAPQQTAPKKKKRKKDHAHTKEGEISAFFTSVRPALAEKNNNAQTHGARELESTAPVTGRHERERSTKSSGVVATIEVHEKGPFLGFGSRGPRHESTSYVSWSDSVHAPEVTSQRPKQFAPMDDQQRVSTQQTASTTAGGEGDIFKRPAPRTAKCTTHDSREHFMVSPVDRSDSHQRASRSHSYPQRTSSPRKVNLVDRTTKVHSIGPADSPSSMPPSVPTRTVNEPQRQPTGTARTTRQHRVEQSRHQQDTQTNEEVEAEIGPQTSSDLERVIQQCHRTFHERRRVSPPQRRHTVQSEAPLEQDIREGNSGAGVNRLRQVRFSGLDMPSPVAPNFPGPGIYEQQAHRQTMPSDTFYDDEEILGGSHLTGQEYIDNSNDILCGEPDWEGYPREPAGYDLGIEAQDYSAEETPVSGEMVQHLPSDNSIVAPGFWRPNRLY</sequence>
<proteinExistence type="predicted"/>
<evidence type="ECO:0000313" key="2">
    <source>
        <dbReference type="EMBL" id="KAF2831294.1"/>
    </source>
</evidence>
<feature type="region of interest" description="Disordered" evidence="1">
    <location>
        <begin position="201"/>
        <end position="484"/>
    </location>
</feature>
<feature type="region of interest" description="Disordered" evidence="1">
    <location>
        <begin position="498"/>
        <end position="524"/>
    </location>
</feature>
<feature type="compositionally biased region" description="Polar residues" evidence="1">
    <location>
        <begin position="341"/>
        <end position="352"/>
    </location>
</feature>
<evidence type="ECO:0000256" key="1">
    <source>
        <dbReference type="SAM" id="MobiDB-lite"/>
    </source>
</evidence>
<feature type="compositionally biased region" description="Basic residues" evidence="1">
    <location>
        <begin position="103"/>
        <end position="113"/>
    </location>
</feature>
<evidence type="ECO:0000313" key="3">
    <source>
        <dbReference type="Proteomes" id="UP000799424"/>
    </source>
</evidence>
<feature type="compositionally biased region" description="Basic and acidic residues" evidence="1">
    <location>
        <begin position="455"/>
        <end position="464"/>
    </location>
</feature>
<feature type="compositionally biased region" description="Basic residues" evidence="1">
    <location>
        <begin position="222"/>
        <end position="232"/>
    </location>
</feature>
<feature type="compositionally biased region" description="Polar residues" evidence="1">
    <location>
        <begin position="434"/>
        <end position="451"/>
    </location>
</feature>
<feature type="compositionally biased region" description="Polar residues" evidence="1">
    <location>
        <begin position="395"/>
        <end position="406"/>
    </location>
</feature>
<organism evidence="2 3">
    <name type="scientific">Ophiobolus disseminans</name>
    <dbReference type="NCBI Taxonomy" id="1469910"/>
    <lineage>
        <taxon>Eukaryota</taxon>
        <taxon>Fungi</taxon>
        <taxon>Dikarya</taxon>
        <taxon>Ascomycota</taxon>
        <taxon>Pezizomycotina</taxon>
        <taxon>Dothideomycetes</taxon>
        <taxon>Pleosporomycetidae</taxon>
        <taxon>Pleosporales</taxon>
        <taxon>Pleosporineae</taxon>
        <taxon>Phaeosphaeriaceae</taxon>
        <taxon>Ophiobolus</taxon>
    </lineage>
</organism>
<feature type="compositionally biased region" description="Basic and acidic residues" evidence="1">
    <location>
        <begin position="370"/>
        <end position="390"/>
    </location>
</feature>
<name>A0A6A7AEI6_9PLEO</name>
<feature type="compositionally biased region" description="Basic and acidic residues" evidence="1">
    <location>
        <begin position="32"/>
        <end position="43"/>
    </location>
</feature>
<feature type="compositionally biased region" description="Basic and acidic residues" evidence="1">
    <location>
        <begin position="1"/>
        <end position="15"/>
    </location>
</feature>
<accession>A0A6A7AEI6</accession>
<dbReference type="EMBL" id="MU006218">
    <property type="protein sequence ID" value="KAF2831294.1"/>
    <property type="molecule type" value="Genomic_DNA"/>
</dbReference>
<gene>
    <name evidence="2" type="ORF">CC86DRAFT_463214</name>
</gene>
<keyword evidence="3" id="KW-1185">Reference proteome</keyword>